<keyword evidence="6" id="KW-0547">Nucleotide-binding</keyword>
<evidence type="ECO:0000256" key="5">
    <source>
        <dbReference type="ARBA" id="ARBA00022519"/>
    </source>
</evidence>
<dbReference type="InterPro" id="IPR003439">
    <property type="entry name" value="ABC_transporter-like_ATP-bd"/>
</dbReference>
<dbReference type="CDD" id="cd03230">
    <property type="entry name" value="ABC_DR_subfamily_A"/>
    <property type="match status" value="1"/>
</dbReference>
<evidence type="ECO:0000259" key="8">
    <source>
        <dbReference type="PROSITE" id="PS50893"/>
    </source>
</evidence>
<dbReference type="PROSITE" id="PS00211">
    <property type="entry name" value="ABC_TRANSPORTER_1"/>
    <property type="match status" value="1"/>
</dbReference>
<dbReference type="Pfam" id="PF00005">
    <property type="entry name" value="ABC_tran"/>
    <property type="match status" value="1"/>
</dbReference>
<reference evidence="9 10" key="1">
    <citation type="submission" date="2018-11" db="EMBL/GenBank/DDBJ databases">
        <title>Genome sequencing of Lautropia sp. KCOM 2505 (= ChDC F240).</title>
        <authorList>
            <person name="Kook J.-K."/>
            <person name="Park S.-N."/>
            <person name="Lim Y.K."/>
        </authorList>
    </citation>
    <scope>NUCLEOTIDE SEQUENCE [LARGE SCALE GENOMIC DNA]</scope>
    <source>
        <strain evidence="9 10">KCOM 2505</strain>
    </source>
</reference>
<dbReference type="InterPro" id="IPR003593">
    <property type="entry name" value="AAA+_ATPase"/>
</dbReference>
<organism evidence="9 10">
    <name type="scientific">Lautropia dentalis</name>
    <dbReference type="NCBI Taxonomy" id="2490857"/>
    <lineage>
        <taxon>Bacteria</taxon>
        <taxon>Pseudomonadati</taxon>
        <taxon>Pseudomonadota</taxon>
        <taxon>Betaproteobacteria</taxon>
        <taxon>Burkholderiales</taxon>
        <taxon>Burkholderiaceae</taxon>
        <taxon>Lautropia</taxon>
    </lineage>
</organism>
<keyword evidence="2" id="KW-0813">Transport</keyword>
<dbReference type="RefSeq" id="WP_125096404.1">
    <property type="nucleotide sequence ID" value="NZ_RRUE01000002.1"/>
</dbReference>
<comment type="caution">
    <text evidence="9">The sequence shown here is derived from an EMBL/GenBank/DDBJ whole genome shotgun (WGS) entry which is preliminary data.</text>
</comment>
<dbReference type="SUPFAM" id="SSF52540">
    <property type="entry name" value="P-loop containing nucleoside triphosphate hydrolases"/>
    <property type="match status" value="1"/>
</dbReference>
<evidence type="ECO:0000256" key="4">
    <source>
        <dbReference type="ARBA" id="ARBA00022475"/>
    </source>
</evidence>
<keyword evidence="4" id="KW-1003">Cell membrane</keyword>
<dbReference type="PANTHER" id="PTHR42711:SF5">
    <property type="entry name" value="ABC TRANSPORTER ATP-BINDING PROTEIN NATA"/>
    <property type="match status" value="1"/>
</dbReference>
<protein>
    <submittedName>
        <fullName evidence="9">ABC transporter ATP-binding protein</fullName>
    </submittedName>
</protein>
<dbReference type="InterPro" id="IPR017871">
    <property type="entry name" value="ABC_transporter-like_CS"/>
</dbReference>
<dbReference type="InterPro" id="IPR050763">
    <property type="entry name" value="ABC_transporter_ATP-binding"/>
</dbReference>
<evidence type="ECO:0000256" key="3">
    <source>
        <dbReference type="ARBA" id="ARBA00022458"/>
    </source>
</evidence>
<evidence type="ECO:0000256" key="7">
    <source>
        <dbReference type="ARBA" id="ARBA00022840"/>
    </source>
</evidence>
<dbReference type="Proteomes" id="UP000270261">
    <property type="component" value="Unassembled WGS sequence"/>
</dbReference>
<keyword evidence="10" id="KW-1185">Reference proteome</keyword>
<dbReference type="InterPro" id="IPR027417">
    <property type="entry name" value="P-loop_NTPase"/>
</dbReference>
<keyword evidence="5" id="KW-0997">Cell inner membrane</keyword>
<dbReference type="PROSITE" id="PS50893">
    <property type="entry name" value="ABC_TRANSPORTER_2"/>
    <property type="match status" value="1"/>
</dbReference>
<dbReference type="AlphaFoldDB" id="A0A426FNF7"/>
<evidence type="ECO:0000256" key="2">
    <source>
        <dbReference type="ARBA" id="ARBA00022448"/>
    </source>
</evidence>
<comment type="similarity">
    <text evidence="1">Belongs to the ABC transporter superfamily.</text>
</comment>
<dbReference type="GO" id="GO:0005524">
    <property type="term" value="F:ATP binding"/>
    <property type="evidence" value="ECO:0007669"/>
    <property type="project" value="UniProtKB-KW"/>
</dbReference>
<keyword evidence="7 9" id="KW-0067">ATP-binding</keyword>
<proteinExistence type="inferred from homology"/>
<evidence type="ECO:0000313" key="10">
    <source>
        <dbReference type="Proteomes" id="UP000270261"/>
    </source>
</evidence>
<dbReference type="SMART" id="SM00382">
    <property type="entry name" value="AAA"/>
    <property type="match status" value="1"/>
</dbReference>
<dbReference type="Gene3D" id="3.40.50.300">
    <property type="entry name" value="P-loop containing nucleotide triphosphate hydrolases"/>
    <property type="match status" value="1"/>
</dbReference>
<gene>
    <name evidence="9" type="ORF">EHV23_12745</name>
</gene>
<name>A0A426FNF7_9BURK</name>
<dbReference type="OrthoDB" id="9804819at2"/>
<keyword evidence="3" id="KW-0536">Nodulation</keyword>
<dbReference type="GO" id="GO:0016887">
    <property type="term" value="F:ATP hydrolysis activity"/>
    <property type="evidence" value="ECO:0007669"/>
    <property type="project" value="InterPro"/>
</dbReference>
<accession>A0A426FNF7</accession>
<evidence type="ECO:0000256" key="6">
    <source>
        <dbReference type="ARBA" id="ARBA00022741"/>
    </source>
</evidence>
<evidence type="ECO:0000256" key="1">
    <source>
        <dbReference type="ARBA" id="ARBA00005417"/>
    </source>
</evidence>
<dbReference type="EMBL" id="RRUE01000002">
    <property type="protein sequence ID" value="RRN44209.1"/>
    <property type="molecule type" value="Genomic_DNA"/>
</dbReference>
<evidence type="ECO:0000313" key="9">
    <source>
        <dbReference type="EMBL" id="RRN44209.1"/>
    </source>
</evidence>
<sequence>MSTEHAPHKPAEAIIRLQGVCRHFGPFTAVDNVSLDIRRGEVFGLIGHNGAGKSTLFKIMLGLLAPSSGHIQIAGETVGQAGALQVRRRIGYLPENVALWDNLSGLETLQFFARLKGLDTGNCQALLDKVGLSHAGSRPVRAYSKGMRQRLGFAQALQGEPQVLFLDEPTTGLDPRAIHFFWDTLAELRDRGLTIVLTSHILAELQNRVDRVAVMANGRIQALGTMAELRADFDLPLQFELQLTPGTAPATITRWLQALPDGLDALPAREHARSGTVVIDVPRHHKMRLLQHLMAAREHVADLQIQEPSLEDMFFATNETSQAGNGQTSHGENA</sequence>
<feature type="domain" description="ABC transporter" evidence="8">
    <location>
        <begin position="15"/>
        <end position="242"/>
    </location>
</feature>
<dbReference type="PANTHER" id="PTHR42711">
    <property type="entry name" value="ABC TRANSPORTER ATP-BINDING PROTEIN"/>
    <property type="match status" value="1"/>
</dbReference>
<keyword evidence="5" id="KW-0472">Membrane</keyword>